<name>A0A2M9HL57_9BIFI</name>
<evidence type="ECO:0000259" key="2">
    <source>
        <dbReference type="Pfam" id="PF14501"/>
    </source>
</evidence>
<feature type="transmembrane region" description="Helical" evidence="1">
    <location>
        <begin position="131"/>
        <end position="151"/>
    </location>
</feature>
<sequence length="436" mass="49541">MMIHFDMRFGMFMIELLIATLLFTRHCEWRERWRLAVLPIIILASCISLTNMPQRLAGNTTFDYTASMLYYLIHVVVIVVVLRFITRASWLEALVIVSAGYATQHIAYDVMRMVMIISGHGGTDFYFTPLYYLMYVTGYAVIYSMIWLCVARHFDIDDDKVRYAAAWVIGGIALLVLVIVFNLLFVIALPQPAQLVCFIYDAICTVLGLMILTFASSNDRLQNDLQVMRQINRLQEKHYELAKENIELINIKCHDIRKNVASLYRNASHRPSEDSIRQVEESIRVYDSIFHTGNEAMDVLLTEKSLYCSANNITLTCMVDGKALDFMDSSDLYALFGNILDNAIESALKCDDPGKRAVSLTVKTVGQLLICEEHNYYIGALTLRNGLPVTTKSDTRFHGFGTRSIAYQVHKYQGELRITGKDGVFSLSAVIPLYDS</sequence>
<evidence type="ECO:0000256" key="1">
    <source>
        <dbReference type="SAM" id="Phobius"/>
    </source>
</evidence>
<dbReference type="SUPFAM" id="SSF55874">
    <property type="entry name" value="ATPase domain of HSP90 chaperone/DNA topoisomerase II/histidine kinase"/>
    <property type="match status" value="1"/>
</dbReference>
<evidence type="ECO:0000313" key="4">
    <source>
        <dbReference type="Proteomes" id="UP000229239"/>
    </source>
</evidence>
<dbReference type="InterPro" id="IPR032834">
    <property type="entry name" value="NatK-like_C"/>
</dbReference>
<dbReference type="CDD" id="cd16935">
    <property type="entry name" value="HATPase_AgrC-ComD-like"/>
    <property type="match status" value="1"/>
</dbReference>
<comment type="caution">
    <text evidence="3">The sequence shown here is derived from an EMBL/GenBank/DDBJ whole genome shotgun (WGS) entry which is preliminary data.</text>
</comment>
<keyword evidence="1" id="KW-1133">Transmembrane helix</keyword>
<feature type="domain" description="Sensor histidine kinase NatK-like C-terminal" evidence="2">
    <location>
        <begin position="328"/>
        <end position="432"/>
    </location>
</feature>
<feature type="transmembrane region" description="Helical" evidence="1">
    <location>
        <begin position="163"/>
        <end position="187"/>
    </location>
</feature>
<gene>
    <name evidence="3" type="ORF">CSQ86_00010</name>
</gene>
<dbReference type="Proteomes" id="UP000229239">
    <property type="component" value="Unassembled WGS sequence"/>
</dbReference>
<keyword evidence="1" id="KW-0472">Membrane</keyword>
<feature type="transmembrane region" description="Helical" evidence="1">
    <location>
        <begin position="93"/>
        <end position="111"/>
    </location>
</feature>
<dbReference type="AlphaFoldDB" id="A0A2M9HL57"/>
<accession>A0A2M9HL57</accession>
<dbReference type="Gene3D" id="3.30.565.10">
    <property type="entry name" value="Histidine kinase-like ATPase, C-terminal domain"/>
    <property type="match status" value="1"/>
</dbReference>
<feature type="transmembrane region" description="Helical" evidence="1">
    <location>
        <begin position="35"/>
        <end position="56"/>
    </location>
</feature>
<dbReference type="InterPro" id="IPR036890">
    <property type="entry name" value="HATPase_C_sf"/>
</dbReference>
<proteinExistence type="predicted"/>
<keyword evidence="1" id="KW-0812">Transmembrane</keyword>
<keyword evidence="4" id="KW-1185">Reference proteome</keyword>
<dbReference type="EMBL" id="PEBJ01000001">
    <property type="protein sequence ID" value="PJM77534.1"/>
    <property type="molecule type" value="Genomic_DNA"/>
</dbReference>
<dbReference type="Pfam" id="PF14501">
    <property type="entry name" value="HATPase_c_5"/>
    <property type="match status" value="1"/>
</dbReference>
<protein>
    <recommendedName>
        <fullName evidence="2">Sensor histidine kinase NatK-like C-terminal domain-containing protein</fullName>
    </recommendedName>
</protein>
<evidence type="ECO:0000313" key="3">
    <source>
        <dbReference type="EMBL" id="PJM77534.1"/>
    </source>
</evidence>
<feature type="transmembrane region" description="Helical" evidence="1">
    <location>
        <begin position="68"/>
        <end position="86"/>
    </location>
</feature>
<organism evidence="3 4">
    <name type="scientific">Bifidobacterium felsineum</name>
    <dbReference type="NCBI Taxonomy" id="2045440"/>
    <lineage>
        <taxon>Bacteria</taxon>
        <taxon>Bacillati</taxon>
        <taxon>Actinomycetota</taxon>
        <taxon>Actinomycetes</taxon>
        <taxon>Bifidobacteriales</taxon>
        <taxon>Bifidobacteriaceae</taxon>
        <taxon>Bifidobacterium</taxon>
    </lineage>
</organism>
<reference evidence="4" key="1">
    <citation type="submission" date="2017-10" db="EMBL/GenBank/DDBJ databases">
        <title>Draft genome sequences of strains TRE 1, TRE 9, TRE H and TRI 7, isolated from tamarins, belonging to four potential novel Bifidobacterium species.</title>
        <authorList>
            <person name="Mattarelli P."/>
            <person name="Modesto M."/>
            <person name="Puglisi E."/>
            <person name="Morelli L."/>
            <person name="Bonetti A."/>
            <person name="Spezio C."/>
            <person name="Sandri C."/>
        </authorList>
    </citation>
    <scope>NUCLEOTIDE SEQUENCE [LARGE SCALE GENOMIC DNA]</scope>
    <source>
        <strain evidence="4">TREH</strain>
    </source>
</reference>
<feature type="transmembrane region" description="Helical" evidence="1">
    <location>
        <begin position="193"/>
        <end position="215"/>
    </location>
</feature>